<proteinExistence type="predicted"/>
<dbReference type="AlphaFoldDB" id="A0A7J9MQW6"/>
<sequence length="48" mass="5658">MYSKFSSPEICNTIFRTFYFNGITSFDILFTTKCNFSNSKIVMRFLPV</sequence>
<reference evidence="1 2" key="1">
    <citation type="journal article" date="2019" name="Genome Biol. Evol.">
        <title>Insights into the evolution of the New World diploid cottons (Gossypium, subgenus Houzingenia) based on genome sequencing.</title>
        <authorList>
            <person name="Grover C.E."/>
            <person name="Arick M.A. 2nd"/>
            <person name="Thrash A."/>
            <person name="Conover J.L."/>
            <person name="Sanders W.S."/>
            <person name="Peterson D.G."/>
            <person name="Frelichowski J.E."/>
            <person name="Scheffler J.A."/>
            <person name="Scheffler B.E."/>
            <person name="Wendel J.F."/>
        </authorList>
    </citation>
    <scope>NUCLEOTIDE SEQUENCE [LARGE SCALE GENOMIC DNA]</scope>
    <source>
        <strain evidence="1">1</strain>
        <tissue evidence="1">Leaf</tissue>
    </source>
</reference>
<keyword evidence="2" id="KW-1185">Reference proteome</keyword>
<dbReference type="EMBL" id="JABFAF010000013">
    <property type="protein sequence ID" value="MBA0873513.1"/>
    <property type="molecule type" value="Genomic_DNA"/>
</dbReference>
<dbReference type="Proteomes" id="UP000593576">
    <property type="component" value="Unassembled WGS sequence"/>
</dbReference>
<comment type="caution">
    <text evidence="1">The sequence shown here is derived from an EMBL/GenBank/DDBJ whole genome shotgun (WGS) entry which is preliminary data.</text>
</comment>
<accession>A0A7J9MQW6</accession>
<gene>
    <name evidence="1" type="ORF">Goshw_003159</name>
</gene>
<evidence type="ECO:0000313" key="1">
    <source>
        <dbReference type="EMBL" id="MBA0873513.1"/>
    </source>
</evidence>
<evidence type="ECO:0000313" key="2">
    <source>
        <dbReference type="Proteomes" id="UP000593576"/>
    </source>
</evidence>
<protein>
    <submittedName>
        <fullName evidence="1">Uncharacterized protein</fullName>
    </submittedName>
</protein>
<organism evidence="1 2">
    <name type="scientific">Gossypium schwendimanii</name>
    <name type="common">Cotton</name>
    <dbReference type="NCBI Taxonomy" id="34291"/>
    <lineage>
        <taxon>Eukaryota</taxon>
        <taxon>Viridiplantae</taxon>
        <taxon>Streptophyta</taxon>
        <taxon>Embryophyta</taxon>
        <taxon>Tracheophyta</taxon>
        <taxon>Spermatophyta</taxon>
        <taxon>Magnoliopsida</taxon>
        <taxon>eudicotyledons</taxon>
        <taxon>Gunneridae</taxon>
        <taxon>Pentapetalae</taxon>
        <taxon>rosids</taxon>
        <taxon>malvids</taxon>
        <taxon>Malvales</taxon>
        <taxon>Malvaceae</taxon>
        <taxon>Malvoideae</taxon>
        <taxon>Gossypium</taxon>
    </lineage>
</organism>
<name>A0A7J9MQW6_GOSSC</name>